<dbReference type="SMART" id="SM00922">
    <property type="entry name" value="MR_MLE"/>
    <property type="match status" value="1"/>
</dbReference>
<proteinExistence type="inferred from homology"/>
<evidence type="ECO:0000256" key="1">
    <source>
        <dbReference type="ARBA" id="ARBA00001968"/>
    </source>
</evidence>
<comment type="similarity">
    <text evidence="2">Belongs to the mandelate racemase/muconate lactonizing enzyme family.</text>
</comment>
<dbReference type="Gene3D" id="3.30.390.10">
    <property type="entry name" value="Enolase-like, N-terminal domain"/>
    <property type="match status" value="1"/>
</dbReference>
<dbReference type="SFLD" id="SFLDG00180">
    <property type="entry name" value="muconate_cycloisomerase"/>
    <property type="match status" value="1"/>
</dbReference>
<dbReference type="KEGG" id="lgn:ABM34_03590"/>
<dbReference type="SUPFAM" id="SSF54826">
    <property type="entry name" value="Enolase N-terminal domain-like"/>
    <property type="match status" value="1"/>
</dbReference>
<evidence type="ECO:0000313" key="9">
    <source>
        <dbReference type="Proteomes" id="UP000036106"/>
    </source>
</evidence>
<evidence type="ECO:0000259" key="7">
    <source>
        <dbReference type="SMART" id="SM00922"/>
    </source>
</evidence>
<dbReference type="SFLD" id="SFLDF00009">
    <property type="entry name" value="o-succinylbenzoate_synthase"/>
    <property type="match status" value="1"/>
</dbReference>
<keyword evidence="9" id="KW-1185">Reference proteome</keyword>
<sequence length="363" mass="40468">MKLKTPYRFAESTYRVRPINILAIKDELGNVGLGEVEAFQFPNYIDEIQSECVRSLNKRIMPLLGSKDYDTPFEFSRFINSTNGPFMGRAAAEMAIWDLFAKRNNISVQKLMSLAVGDSGKLKTSVPVGVAIGIKSNSQQIIDEIHSQLNKGYTRIKLKINHSYTLKMLEEVRTEFPHVLMMLDANSQFGLKDSSFFKNIDGLNFAMIEQPLGKKDLRDHAKLQERINTPICLDENIFTSEDIWKVINSGAGKIINMKLARVGGIANALAMSSLSESHGLKVWCGGMLETGIGRAFNLALASQKFYSFPGDISASDRYYENDLINETFTLNNGKIDVPTSPGLGVTLNESSQNAFNGDEWIKI</sequence>
<dbReference type="UniPathway" id="UPA00079"/>
<keyword evidence="3" id="KW-0479">Metal-binding</keyword>
<evidence type="ECO:0000256" key="5">
    <source>
        <dbReference type="ARBA" id="ARBA00029491"/>
    </source>
</evidence>
<dbReference type="PANTHER" id="PTHR48080:SF3">
    <property type="entry name" value="ENOLASE SUPERFAMILY MEMBER DDB_G0284701"/>
    <property type="match status" value="1"/>
</dbReference>
<reference evidence="9" key="1">
    <citation type="submission" date="2015-07" db="EMBL/GenBank/DDBJ databases">
        <title>Lactobacillus ginsenosidimutans/EMML 3141/ whole genome sequencing.</title>
        <authorList>
            <person name="Kim M.K."/>
            <person name="Im W.-T."/>
            <person name="Srinivasan S."/>
            <person name="Lee J.-J."/>
        </authorList>
    </citation>
    <scope>NUCLEOTIDE SEQUENCE [LARGE SCALE GENOMIC DNA]</scope>
    <source>
        <strain evidence="9">EMML 3041</strain>
    </source>
</reference>
<dbReference type="NCBIfam" id="TIGR01928">
    <property type="entry name" value="menC_lowGC_arch"/>
    <property type="match status" value="1"/>
</dbReference>
<dbReference type="Gene3D" id="3.20.20.120">
    <property type="entry name" value="Enolase-like C-terminal domain"/>
    <property type="match status" value="1"/>
</dbReference>
<dbReference type="InterPro" id="IPR013342">
    <property type="entry name" value="Mandelate_racemase_C"/>
</dbReference>
<dbReference type="AlphaFoldDB" id="A0A0H4QNQ3"/>
<dbReference type="PANTHER" id="PTHR48080">
    <property type="entry name" value="D-GALACTONATE DEHYDRATASE-RELATED"/>
    <property type="match status" value="1"/>
</dbReference>
<dbReference type="GO" id="GO:0046872">
    <property type="term" value="F:metal ion binding"/>
    <property type="evidence" value="ECO:0007669"/>
    <property type="project" value="UniProtKB-KW"/>
</dbReference>
<gene>
    <name evidence="8" type="ORF">ABM34_03590</name>
</gene>
<dbReference type="EMBL" id="CP012034">
    <property type="protein sequence ID" value="AKP68388.1"/>
    <property type="molecule type" value="Genomic_DNA"/>
</dbReference>
<protein>
    <recommendedName>
        <fullName evidence="5 6">o-succinylbenzoate synthase</fullName>
        <ecNumber evidence="5 6">4.2.1.113</ecNumber>
    </recommendedName>
</protein>
<name>A0A0H4QNQ3_9LACO</name>
<evidence type="ECO:0000256" key="6">
    <source>
        <dbReference type="NCBIfam" id="TIGR01928"/>
    </source>
</evidence>
<accession>A0A0H4QNQ3</accession>
<dbReference type="SUPFAM" id="SSF51604">
    <property type="entry name" value="Enolase C-terminal domain-like"/>
    <property type="match status" value="1"/>
</dbReference>
<dbReference type="InterPro" id="IPR029017">
    <property type="entry name" value="Enolase-like_N"/>
</dbReference>
<evidence type="ECO:0000256" key="3">
    <source>
        <dbReference type="ARBA" id="ARBA00022723"/>
    </source>
</evidence>
<dbReference type="InterPro" id="IPR036849">
    <property type="entry name" value="Enolase-like_C_sf"/>
</dbReference>
<dbReference type="Pfam" id="PF13378">
    <property type="entry name" value="MR_MLE_C"/>
    <property type="match status" value="1"/>
</dbReference>
<dbReference type="STRING" id="1007676.ABM34_03590"/>
<dbReference type="GO" id="GO:0043748">
    <property type="term" value="F:O-succinylbenzoate synthase activity"/>
    <property type="evidence" value="ECO:0007669"/>
    <property type="project" value="UniProtKB-EC"/>
</dbReference>
<dbReference type="InterPro" id="IPR013341">
    <property type="entry name" value="Mandelate_racemase_N_dom"/>
</dbReference>
<dbReference type="InterPro" id="IPR034593">
    <property type="entry name" value="DgoD-like"/>
</dbReference>
<dbReference type="InterPro" id="IPR029065">
    <property type="entry name" value="Enolase_C-like"/>
</dbReference>
<organism evidence="8 9">
    <name type="scientific">Companilactobacillus ginsenosidimutans</name>
    <dbReference type="NCBI Taxonomy" id="1007676"/>
    <lineage>
        <taxon>Bacteria</taxon>
        <taxon>Bacillati</taxon>
        <taxon>Bacillota</taxon>
        <taxon>Bacilli</taxon>
        <taxon>Lactobacillales</taxon>
        <taxon>Lactobacillaceae</taxon>
        <taxon>Companilactobacillus</taxon>
    </lineage>
</organism>
<evidence type="ECO:0000256" key="2">
    <source>
        <dbReference type="ARBA" id="ARBA00008031"/>
    </source>
</evidence>
<keyword evidence="4" id="KW-0460">Magnesium</keyword>
<dbReference type="Pfam" id="PF02746">
    <property type="entry name" value="MR_MLE_N"/>
    <property type="match status" value="1"/>
</dbReference>
<dbReference type="PATRIC" id="fig|1007676.4.peg.739"/>
<dbReference type="SFLD" id="SFLDS00001">
    <property type="entry name" value="Enolase"/>
    <property type="match status" value="1"/>
</dbReference>
<evidence type="ECO:0000313" key="8">
    <source>
        <dbReference type="EMBL" id="AKP68388.1"/>
    </source>
</evidence>
<comment type="cofactor">
    <cofactor evidence="1">
        <name>a divalent metal cation</name>
        <dbReference type="ChEBI" id="CHEBI:60240"/>
    </cofactor>
</comment>
<dbReference type="InterPro" id="IPR010197">
    <property type="entry name" value="OSBS/NAAAR"/>
</dbReference>
<dbReference type="GO" id="GO:0009234">
    <property type="term" value="P:menaquinone biosynthetic process"/>
    <property type="evidence" value="ECO:0007669"/>
    <property type="project" value="UniProtKB-UniRule"/>
</dbReference>
<dbReference type="EC" id="4.2.1.113" evidence="5 6"/>
<dbReference type="Proteomes" id="UP000036106">
    <property type="component" value="Chromosome"/>
</dbReference>
<dbReference type="UniPathway" id="UPA01057">
    <property type="reaction ID" value="UER00165"/>
</dbReference>
<feature type="domain" description="Mandelate racemase/muconate lactonizing enzyme C-terminal" evidence="7">
    <location>
        <begin position="138"/>
        <end position="230"/>
    </location>
</feature>
<evidence type="ECO:0000256" key="4">
    <source>
        <dbReference type="ARBA" id="ARBA00022842"/>
    </source>
</evidence>